<dbReference type="KEGG" id="pnd:Pla175_49570"/>
<feature type="domain" description="AAA+ ATPase" evidence="1">
    <location>
        <begin position="120"/>
        <end position="252"/>
    </location>
</feature>
<dbReference type="GO" id="GO:0006508">
    <property type="term" value="P:proteolysis"/>
    <property type="evidence" value="ECO:0007669"/>
    <property type="project" value="UniProtKB-KW"/>
</dbReference>
<dbReference type="GO" id="GO:0016887">
    <property type="term" value="F:ATP hydrolysis activity"/>
    <property type="evidence" value="ECO:0007669"/>
    <property type="project" value="InterPro"/>
</dbReference>
<dbReference type="InterPro" id="IPR050168">
    <property type="entry name" value="AAA_ATPase_domain"/>
</dbReference>
<protein>
    <submittedName>
        <fullName evidence="2">ATP-dependent zinc metalloprotease FtsH</fullName>
        <ecNumber evidence="2">3.4.24.-</ecNumber>
    </submittedName>
</protein>
<keyword evidence="2" id="KW-0482">Metalloprotease</keyword>
<dbReference type="CDD" id="cd19481">
    <property type="entry name" value="RecA-like_protease"/>
    <property type="match status" value="1"/>
</dbReference>
<dbReference type="Pfam" id="PF00004">
    <property type="entry name" value="AAA"/>
    <property type="match status" value="1"/>
</dbReference>
<dbReference type="GO" id="GO:0008237">
    <property type="term" value="F:metallopeptidase activity"/>
    <property type="evidence" value="ECO:0007669"/>
    <property type="project" value="UniProtKB-KW"/>
</dbReference>
<dbReference type="PANTHER" id="PTHR23077:SF198">
    <property type="entry name" value="ATP-DEPENDENT ZINC METALLOPROTEASE FTSH"/>
    <property type="match status" value="1"/>
</dbReference>
<dbReference type="Gene3D" id="3.40.50.300">
    <property type="entry name" value="P-loop containing nucleotide triphosphate hydrolases"/>
    <property type="match status" value="1"/>
</dbReference>
<dbReference type="GO" id="GO:0005524">
    <property type="term" value="F:ATP binding"/>
    <property type="evidence" value="ECO:0007669"/>
    <property type="project" value="InterPro"/>
</dbReference>
<reference evidence="2 3" key="1">
    <citation type="submission" date="2019-02" db="EMBL/GenBank/DDBJ databases">
        <title>Deep-cultivation of Planctomycetes and their phenomic and genomic characterization uncovers novel biology.</title>
        <authorList>
            <person name="Wiegand S."/>
            <person name="Jogler M."/>
            <person name="Boedeker C."/>
            <person name="Pinto D."/>
            <person name="Vollmers J."/>
            <person name="Rivas-Marin E."/>
            <person name="Kohn T."/>
            <person name="Peeters S.H."/>
            <person name="Heuer A."/>
            <person name="Rast P."/>
            <person name="Oberbeckmann S."/>
            <person name="Bunk B."/>
            <person name="Jeske O."/>
            <person name="Meyerdierks A."/>
            <person name="Storesund J.E."/>
            <person name="Kallscheuer N."/>
            <person name="Luecker S."/>
            <person name="Lage O.M."/>
            <person name="Pohl T."/>
            <person name="Merkel B.J."/>
            <person name="Hornburger P."/>
            <person name="Mueller R.-W."/>
            <person name="Bruemmer F."/>
            <person name="Labrenz M."/>
            <person name="Spormann A.M."/>
            <person name="Op den Camp H."/>
            <person name="Overmann J."/>
            <person name="Amann R."/>
            <person name="Jetten M.S.M."/>
            <person name="Mascher T."/>
            <person name="Medema M.H."/>
            <person name="Devos D.P."/>
            <person name="Kaster A.-K."/>
            <person name="Ovreas L."/>
            <person name="Rohde M."/>
            <person name="Galperin M.Y."/>
            <person name="Jogler C."/>
        </authorList>
    </citation>
    <scope>NUCLEOTIDE SEQUENCE [LARGE SCALE GENOMIC DNA]</scope>
    <source>
        <strain evidence="2 3">Pla175</strain>
    </source>
</reference>
<dbReference type="PANTHER" id="PTHR23077">
    <property type="entry name" value="AAA-FAMILY ATPASE"/>
    <property type="match status" value="1"/>
</dbReference>
<dbReference type="InterPro" id="IPR027417">
    <property type="entry name" value="P-loop_NTPase"/>
</dbReference>
<proteinExistence type="predicted"/>
<dbReference type="SMART" id="SM00382">
    <property type="entry name" value="AAA"/>
    <property type="match status" value="1"/>
</dbReference>
<dbReference type="EC" id="3.4.24.-" evidence="2"/>
<evidence type="ECO:0000259" key="1">
    <source>
        <dbReference type="SMART" id="SM00382"/>
    </source>
</evidence>
<dbReference type="InterPro" id="IPR003959">
    <property type="entry name" value="ATPase_AAA_core"/>
</dbReference>
<evidence type="ECO:0000313" key="3">
    <source>
        <dbReference type="Proteomes" id="UP000317429"/>
    </source>
</evidence>
<evidence type="ECO:0000313" key="2">
    <source>
        <dbReference type="EMBL" id="QDU91528.1"/>
    </source>
</evidence>
<accession>A0A518DJ84</accession>
<dbReference type="InterPro" id="IPR003593">
    <property type="entry name" value="AAA+_ATPase"/>
</dbReference>
<dbReference type="SUPFAM" id="SSF52540">
    <property type="entry name" value="P-loop containing nucleoside triphosphate hydrolases"/>
    <property type="match status" value="1"/>
</dbReference>
<dbReference type="OrthoDB" id="9806903at2"/>
<dbReference type="EMBL" id="CP036291">
    <property type="protein sequence ID" value="QDU91528.1"/>
    <property type="molecule type" value="Genomic_DNA"/>
</dbReference>
<name>A0A518DJ84_9BACT</name>
<dbReference type="Proteomes" id="UP000317429">
    <property type="component" value="Chromosome"/>
</dbReference>
<keyword evidence="3" id="KW-1185">Reference proteome</keyword>
<dbReference type="RefSeq" id="WP_145291700.1">
    <property type="nucleotide sequence ID" value="NZ_CP036291.1"/>
</dbReference>
<gene>
    <name evidence="2" type="primary">ftsH_4</name>
    <name evidence="2" type="ORF">Pla175_49570</name>
</gene>
<sequence>MATAQQLKSLLKSYGESDNERFVSVALQIAAHEARTGKGKLATELKRLVDEFRDKQHATRAGGSVPIARPHGELATLLAATYPMTRLSEMVLDDAQETQLRQVLVEYRQQAKLREHNLEAKRKLLLVGPPGVGKTMTSWALAGELKLPHFTVQFHSLITKYMGETAAKLFAVFEAMKHTRGVYLFDEFDAIGAMRGGQHDVGEIRRVLNSFLQFLEQDDSDSLVVAATNLEAMLDDALFRRFDEVITYHLPGPYEIAKLLANRLAAYSLDSTALAEMGEQAAGLSHAEIARAADEAAKAAVLANTREIEIAALSGAIAVRLERKRSLKRV</sequence>
<organism evidence="2 3">
    <name type="scientific">Pirellulimonas nuda</name>
    <dbReference type="NCBI Taxonomy" id="2528009"/>
    <lineage>
        <taxon>Bacteria</taxon>
        <taxon>Pseudomonadati</taxon>
        <taxon>Planctomycetota</taxon>
        <taxon>Planctomycetia</taxon>
        <taxon>Pirellulales</taxon>
        <taxon>Lacipirellulaceae</taxon>
        <taxon>Pirellulimonas</taxon>
    </lineage>
</organism>
<dbReference type="AlphaFoldDB" id="A0A518DJ84"/>
<keyword evidence="2" id="KW-0645">Protease</keyword>
<keyword evidence="2" id="KW-0378">Hydrolase</keyword>